<dbReference type="Proteomes" id="UP000270673">
    <property type="component" value="Chromosome"/>
</dbReference>
<organism evidence="1 2">
    <name type="scientific">Butyricimonas faecalis</name>
    <dbReference type="NCBI Taxonomy" id="2093856"/>
    <lineage>
        <taxon>Bacteria</taxon>
        <taxon>Pseudomonadati</taxon>
        <taxon>Bacteroidota</taxon>
        <taxon>Bacteroidia</taxon>
        <taxon>Bacteroidales</taxon>
        <taxon>Odoribacteraceae</taxon>
        <taxon>Butyricimonas</taxon>
    </lineage>
</organism>
<evidence type="ECO:0000313" key="2">
    <source>
        <dbReference type="Proteomes" id="UP000270673"/>
    </source>
</evidence>
<keyword evidence="2" id="KW-1185">Reference proteome</keyword>
<gene>
    <name evidence="1" type="ORF">D8S85_17335</name>
</gene>
<dbReference type="Gene3D" id="2.60.40.2630">
    <property type="match status" value="1"/>
</dbReference>
<dbReference type="EMBL" id="CP032819">
    <property type="protein sequence ID" value="AZS31140.1"/>
    <property type="molecule type" value="Genomic_DNA"/>
</dbReference>
<dbReference type="AlphaFoldDB" id="A0A3Q9IRD1"/>
<sequence length="578" mass="63129">MRTRNLLAFASTITGIILLASCSEQKAWQDGTISPLGGKYPLRLSANVEQVQSRSTGKDAWTGGEEIGVILESQTGKYYITDASGNVEAIDESNTLYWPHTAKAEVKAWYPFDTPTLLDISDQSAGYAAFDILSAQTRGSFNQPVYLNFGHSMSKIAYTLAAADGITEIELNSATVTLLGDAEARIEAGIVAPADQTDGEIKPFHDATAKQGEALVVPQNMKGKPLFKVSIGNNTFVYTPETDEEGNLMAGNCHTYAITVKAAGLEVQRVASNDWGNGGEEKIFSITATKYTANEVKAGDYIYSDGTTSDGGLRARYPNGKGVLVANPKPKPLANKTVVGIVFWTPKDTNPKGRTTPASLTDDKIMAADFPNCTHGLAVSLKDIPTGEKWINMPSYSLTNEFQNREQFTHPRKSDFVSVASGLGPTDPINRILGYQNTQVILAFNALCKSNNEMEWAAQPVEDIANFSKSNPAPKNSTGWFFPSVKELHILCYKDVDNVYLSYNYTFTENRDLVNASLLAAGGEVFYNSQYWSSSEYASYVNGVDYSKYEVIIVDFNRAFPYSTRKTNSARVRAVCAF</sequence>
<dbReference type="KEGG" id="buy:D8S85_17335"/>
<reference evidence="1 2" key="1">
    <citation type="submission" date="2018-10" db="EMBL/GenBank/DDBJ databases">
        <title>Butyricimonas faecalis sp. nov., isolated from human faeces and emended description of the genus Butyricimonas.</title>
        <authorList>
            <person name="Le Roy T."/>
            <person name="Van der Smissen P."/>
            <person name="Paquot A."/>
            <person name="Delzenne N."/>
            <person name="Muccioli G."/>
            <person name="Collet J.-F."/>
            <person name="Cani P.D."/>
        </authorList>
    </citation>
    <scope>NUCLEOTIDE SEQUENCE [LARGE SCALE GENOMIC DNA]</scope>
    <source>
        <strain evidence="1 2">H184</strain>
    </source>
</reference>
<evidence type="ECO:0000313" key="1">
    <source>
        <dbReference type="EMBL" id="AZS31140.1"/>
    </source>
</evidence>
<dbReference type="Gene3D" id="2.60.40.2620">
    <property type="entry name" value="Fimbrillin-like"/>
    <property type="match status" value="1"/>
</dbReference>
<name>A0A3Q9IRD1_9BACT</name>
<dbReference type="OrthoDB" id="1006244at2"/>
<dbReference type="PROSITE" id="PS51257">
    <property type="entry name" value="PROKAR_LIPOPROTEIN"/>
    <property type="match status" value="1"/>
</dbReference>
<dbReference type="CDD" id="cd13120">
    <property type="entry name" value="BF2867_like_N"/>
    <property type="match status" value="1"/>
</dbReference>
<dbReference type="RefSeq" id="WP_106481535.1">
    <property type="nucleotide sequence ID" value="NZ_CP032819.1"/>
</dbReference>
<dbReference type="InterPro" id="IPR042278">
    <property type="entry name" value="Mfa-like_1_N"/>
</dbReference>
<dbReference type="CDD" id="cd13121">
    <property type="entry name" value="BF2867_like_C"/>
    <property type="match status" value="1"/>
</dbReference>
<dbReference type="Pfam" id="PF13149">
    <property type="entry name" value="Mfa_like_1"/>
    <property type="match status" value="1"/>
</dbReference>
<accession>A0A3Q9IRD1</accession>
<proteinExistence type="predicted"/>
<dbReference type="InterPro" id="IPR025049">
    <property type="entry name" value="Mfa-like_1"/>
</dbReference>
<protein>
    <submittedName>
        <fullName evidence="1">Fimbrillin family protein</fullName>
    </submittedName>
</protein>